<feature type="disulfide bond" evidence="3">
    <location>
        <begin position="91"/>
        <end position="110"/>
    </location>
</feature>
<reference evidence="5" key="1">
    <citation type="submission" date="2021-04" db="EMBL/GenBank/DDBJ databases">
        <authorList>
            <person name="Tunstrom K."/>
        </authorList>
    </citation>
    <scope>NUCLEOTIDE SEQUENCE</scope>
</reference>
<proteinExistence type="predicted"/>
<gene>
    <name evidence="5" type="ORF">PAPOLLO_LOCUS18342</name>
</gene>
<keyword evidence="6" id="KW-1185">Reference proteome</keyword>
<sequence length="297" mass="32939">MTDEECFGDQVLMPNSHIFGCCPSCQAPGVPGPEEEQLCKPPANCSPDGLYAPVQCKGDLFTGRCFCSDKYGNRIFGQMWRSEASEMTCACSRRRNEIEASGRSAVTLHCTPSGDYETLQCDEGMCWCVQPKTGQPTVQPVLQEDMKHLPCYSSAVIGEQYLRKCESVVQAFNIIYQEQSEHGTNFLGNPITFCDYDGSYGPYQIKNGIAYCTDRQGEILGSWQTTSSEMAGMNCNCARDSMMYFPERGMTVTEVCLANGNYQPNQNVGDVYYCVDTDGYPIELLTEWPADMCASHA</sequence>
<protein>
    <submittedName>
        <fullName evidence="5">(apollo) hypothetical protein</fullName>
    </submittedName>
</protein>
<comment type="subcellular location">
    <subcellularLocation>
        <location evidence="1">Secreted</location>
    </subcellularLocation>
</comment>
<dbReference type="PANTHER" id="PTHR12352:SF3">
    <property type="entry name" value="NIDOGEN-2"/>
    <property type="match status" value="1"/>
</dbReference>
<feature type="domain" description="Thyroglobulin type-1" evidence="4">
    <location>
        <begin position="91"/>
        <end position="151"/>
    </location>
</feature>
<evidence type="ECO:0000313" key="6">
    <source>
        <dbReference type="Proteomes" id="UP000691718"/>
    </source>
</evidence>
<dbReference type="EMBL" id="CAJQZP010001172">
    <property type="protein sequence ID" value="CAG5025276.1"/>
    <property type="molecule type" value="Genomic_DNA"/>
</dbReference>
<evidence type="ECO:0000313" key="5">
    <source>
        <dbReference type="EMBL" id="CAG5025276.1"/>
    </source>
</evidence>
<keyword evidence="2" id="KW-0964">Secreted</keyword>
<dbReference type="InterPro" id="IPR051950">
    <property type="entry name" value="Dev_reg/Prot_inhib"/>
</dbReference>
<feature type="domain" description="Thyroglobulin type-1" evidence="4">
    <location>
        <begin position="36"/>
        <end position="89"/>
    </location>
</feature>
<comment type="caution">
    <text evidence="5">The sequence shown here is derived from an EMBL/GenBank/DDBJ whole genome shotgun (WGS) entry which is preliminary data.</text>
</comment>
<dbReference type="OrthoDB" id="6409105at2759"/>
<keyword evidence="3" id="KW-1015">Disulfide bond</keyword>
<dbReference type="AlphaFoldDB" id="A0A8S3XH97"/>
<comment type="caution">
    <text evidence="3">Lacks conserved residue(s) required for the propagation of feature annotation.</text>
</comment>
<evidence type="ECO:0000256" key="2">
    <source>
        <dbReference type="ARBA" id="ARBA00022525"/>
    </source>
</evidence>
<dbReference type="Pfam" id="PF00086">
    <property type="entry name" value="Thyroglobulin_1"/>
    <property type="match status" value="2"/>
</dbReference>
<evidence type="ECO:0000256" key="1">
    <source>
        <dbReference type="ARBA" id="ARBA00004613"/>
    </source>
</evidence>
<dbReference type="SMART" id="SM00211">
    <property type="entry name" value="TY"/>
    <property type="match status" value="2"/>
</dbReference>
<evidence type="ECO:0000256" key="3">
    <source>
        <dbReference type="PROSITE-ProRule" id="PRU00500"/>
    </source>
</evidence>
<accession>A0A8S3XH97</accession>
<evidence type="ECO:0000259" key="4">
    <source>
        <dbReference type="PROSITE" id="PS51162"/>
    </source>
</evidence>
<dbReference type="PANTHER" id="PTHR12352">
    <property type="entry name" value="SECRETED MODULAR CALCIUM-BINDING PROTEIN"/>
    <property type="match status" value="1"/>
</dbReference>
<dbReference type="PROSITE" id="PS51162">
    <property type="entry name" value="THYROGLOBULIN_1_2"/>
    <property type="match status" value="2"/>
</dbReference>
<dbReference type="GO" id="GO:0005604">
    <property type="term" value="C:basement membrane"/>
    <property type="evidence" value="ECO:0007669"/>
    <property type="project" value="TreeGrafter"/>
</dbReference>
<dbReference type="GO" id="GO:0007160">
    <property type="term" value="P:cell-matrix adhesion"/>
    <property type="evidence" value="ECO:0007669"/>
    <property type="project" value="TreeGrafter"/>
</dbReference>
<dbReference type="GO" id="GO:0005615">
    <property type="term" value="C:extracellular space"/>
    <property type="evidence" value="ECO:0007669"/>
    <property type="project" value="TreeGrafter"/>
</dbReference>
<dbReference type="InterPro" id="IPR000716">
    <property type="entry name" value="Thyroglobulin_1"/>
</dbReference>
<name>A0A8S3XH97_PARAO</name>
<dbReference type="Proteomes" id="UP000691718">
    <property type="component" value="Unassembled WGS sequence"/>
</dbReference>
<organism evidence="5 6">
    <name type="scientific">Parnassius apollo</name>
    <name type="common">Apollo butterfly</name>
    <name type="synonym">Papilio apollo</name>
    <dbReference type="NCBI Taxonomy" id="110799"/>
    <lineage>
        <taxon>Eukaryota</taxon>
        <taxon>Metazoa</taxon>
        <taxon>Ecdysozoa</taxon>
        <taxon>Arthropoda</taxon>
        <taxon>Hexapoda</taxon>
        <taxon>Insecta</taxon>
        <taxon>Pterygota</taxon>
        <taxon>Neoptera</taxon>
        <taxon>Endopterygota</taxon>
        <taxon>Lepidoptera</taxon>
        <taxon>Glossata</taxon>
        <taxon>Ditrysia</taxon>
        <taxon>Papilionoidea</taxon>
        <taxon>Papilionidae</taxon>
        <taxon>Parnassiinae</taxon>
        <taxon>Parnassini</taxon>
        <taxon>Parnassius</taxon>
        <taxon>Parnassius</taxon>
    </lineage>
</organism>